<evidence type="ECO:0000259" key="1">
    <source>
        <dbReference type="Pfam" id="PF12695"/>
    </source>
</evidence>
<dbReference type="EMBL" id="JAAOIW010000006">
    <property type="protein sequence ID" value="NHN31918.1"/>
    <property type="molecule type" value="Genomic_DNA"/>
</dbReference>
<gene>
    <name evidence="2" type="ORF">G9U52_18945</name>
</gene>
<dbReference type="InterPro" id="IPR029058">
    <property type="entry name" value="AB_hydrolase_fold"/>
</dbReference>
<dbReference type="RefSeq" id="WP_166152196.1">
    <property type="nucleotide sequence ID" value="NZ_JAAOIW010000006.1"/>
</dbReference>
<comment type="caution">
    <text evidence="2">The sequence shown here is derived from an EMBL/GenBank/DDBJ whole genome shotgun (WGS) entry which is preliminary data.</text>
</comment>
<feature type="domain" description="Alpha/beta hydrolase fold-5" evidence="1">
    <location>
        <begin position="2"/>
        <end position="43"/>
    </location>
</feature>
<proteinExistence type="predicted"/>
<dbReference type="SUPFAM" id="SSF53474">
    <property type="entry name" value="alpha/beta-Hydrolases"/>
    <property type="match status" value="1"/>
</dbReference>
<accession>A0ABX0JAW5</accession>
<organism evidence="2 3">
    <name type="scientific">Paenibacillus agricola</name>
    <dbReference type="NCBI Taxonomy" id="2716264"/>
    <lineage>
        <taxon>Bacteria</taxon>
        <taxon>Bacillati</taxon>
        <taxon>Bacillota</taxon>
        <taxon>Bacilli</taxon>
        <taxon>Bacillales</taxon>
        <taxon>Paenibacillaceae</taxon>
        <taxon>Paenibacillus</taxon>
    </lineage>
</organism>
<sequence length="64" mass="6933">MVGERSLGGVMAARYALKHPKRLKEVWFLASCPEKKGSLRTAGLPAGFGSYGPQRVTMLQANGR</sequence>
<name>A0ABX0JAW5_9BACL</name>
<reference evidence="2" key="1">
    <citation type="submission" date="2020-03" db="EMBL/GenBank/DDBJ databases">
        <title>Draft sequencing of Paenibacilllus sp. S3N08.</title>
        <authorList>
            <person name="Kim D.-U."/>
        </authorList>
    </citation>
    <scope>NUCLEOTIDE SEQUENCE</scope>
    <source>
        <strain evidence="2">S3N08</strain>
    </source>
</reference>
<dbReference type="Proteomes" id="UP001165962">
    <property type="component" value="Unassembled WGS sequence"/>
</dbReference>
<evidence type="ECO:0000313" key="3">
    <source>
        <dbReference type="Proteomes" id="UP001165962"/>
    </source>
</evidence>
<dbReference type="Pfam" id="PF12695">
    <property type="entry name" value="Abhydrolase_5"/>
    <property type="match status" value="1"/>
</dbReference>
<evidence type="ECO:0000313" key="2">
    <source>
        <dbReference type="EMBL" id="NHN31918.1"/>
    </source>
</evidence>
<protein>
    <recommendedName>
        <fullName evidence="1">Alpha/beta hydrolase fold-5 domain-containing protein</fullName>
    </recommendedName>
</protein>
<dbReference type="InterPro" id="IPR029059">
    <property type="entry name" value="AB_hydrolase_5"/>
</dbReference>
<keyword evidence="3" id="KW-1185">Reference proteome</keyword>